<evidence type="ECO:0000313" key="1">
    <source>
        <dbReference type="EMBL" id="OCB07019.1"/>
    </source>
</evidence>
<reference evidence="1" key="1">
    <citation type="submission" date="2011-11" db="EMBL/GenBank/DDBJ databases">
        <title>The Genome Sequence of Tetrahymena thermophila SB210.</title>
        <authorList>
            <consortium name="The Broad Institute Genome Sequencing Platform"/>
            <person name="Russ C."/>
            <person name="Coyne R.S."/>
            <person name="Orias E."/>
            <person name="Taverna S.D."/>
            <person name="Papazyan R."/>
            <person name="Young S.K."/>
            <person name="Zeng Q."/>
            <person name="Gargeya S."/>
            <person name="Fitzgerald M."/>
            <person name="Haas B."/>
            <person name="Abouelleil A."/>
            <person name="Alvarado L."/>
            <person name="Arachchi H.M."/>
            <person name="Berlin A."/>
            <person name="Brown A."/>
            <person name="Chapman S.B."/>
            <person name="Chen Z."/>
            <person name="Dunbar C."/>
            <person name="Freedman E."/>
            <person name="Gearin G."/>
            <person name="Goldberg J."/>
            <person name="Griggs A."/>
            <person name="Gujja S."/>
            <person name="Heiman D."/>
            <person name="Howarth C."/>
            <person name="Lui A."/>
            <person name="MacDonald P.J.P."/>
            <person name="Montmayeur A."/>
            <person name="Murphy C."/>
            <person name="Neiman D."/>
            <person name="Pearson M."/>
            <person name="Priest M."/>
            <person name="Roberts A."/>
            <person name="Saif S."/>
            <person name="Shea T."/>
            <person name="Sisk P."/>
            <person name="Stolte C."/>
            <person name="Sykes S."/>
            <person name="Wortman J."/>
            <person name="Nusbaum C."/>
            <person name="Birren B."/>
        </authorList>
    </citation>
    <scope>NUCLEOTIDE SEQUENCE [LARGE SCALE GENOMIC DNA]</scope>
    <source>
        <strain evidence="1">SB210</strain>
    </source>
</reference>
<sequence>MSLGKLLKSEYGFVWRCAVCNNRKVTFTKAYPDICSKTHITFSQLLLLLIYYLPNQISSSIIQKSRGISERQVTTVKKLWQEIIKKYYINLYSKKKIGGKNKVVEVDESSFKRKYRRGRMIKRSQWVVGLTERGGGFESTILILVQQPNAETLMFIIEMYVDKQTEMINTDSWRVQLIAIFRLSPQTSKPQQAICCSFEKQQ</sequence>
<dbReference type="Proteomes" id="UP000242602">
    <property type="component" value="Unassembled WGS sequence"/>
</dbReference>
<dbReference type="EMBL" id="JH659926">
    <property type="protein sequence ID" value="OCB07019.1"/>
    <property type="molecule type" value="Genomic_DNA"/>
</dbReference>
<dbReference type="InterPro" id="IPR053164">
    <property type="entry name" value="IS1016-like_transposase"/>
</dbReference>
<dbReference type="AlphaFoldDB" id="A0A1B9C2I7"/>
<organism evidence="1">
    <name type="scientific">Tetrahymena thermophila (strain SB210)</name>
    <dbReference type="NCBI Taxonomy" id="312017"/>
    <lineage>
        <taxon>Eukaryota</taxon>
        <taxon>Sar</taxon>
        <taxon>Alveolata</taxon>
        <taxon>Ciliophora</taxon>
        <taxon>Intramacronucleata</taxon>
        <taxon>Oligohymenophorea</taxon>
        <taxon>Hymenostomatida</taxon>
        <taxon>Tetrahymenina</taxon>
        <taxon>Tetrahymenidae</taxon>
        <taxon>Tetrahymena</taxon>
    </lineage>
</organism>
<name>A0A1B9C2I7_TETTS</name>
<proteinExistence type="predicted"/>
<reference evidence="1" key="2">
    <citation type="submission" date="2016-07" db="EMBL/GenBank/DDBJ databases">
        <authorList>
            <person name="Coyne R.S."/>
            <person name="Hamilton E.P."/>
            <person name="Orias E."/>
            <person name="Russ C."/>
            <person name="Kapusta A."/>
            <person name="Bidwell S.L."/>
            <person name="Krishnakumar V."/>
            <person name="Zafar N."/>
            <person name="Tang H."/>
            <person name="Hadjithomas M."/>
        </authorList>
    </citation>
    <scope>NUCLEOTIDE SEQUENCE [LARGE SCALE GENOMIC DNA]</scope>
    <source>
        <strain evidence="1">SB210</strain>
    </source>
</reference>
<protein>
    <submittedName>
        <fullName evidence="1">DDE family transposase</fullName>
    </submittedName>
</protein>
<gene>
    <name evidence="1" type="ORF">TTHMIC_00045</name>
</gene>
<dbReference type="PANTHER" id="PTHR47163">
    <property type="entry name" value="DDE_TNP_IS1595 DOMAIN-CONTAINING PROTEIN"/>
    <property type="match status" value="1"/>
</dbReference>
<accession>A0A1B9C2I7</accession>
<dbReference type="PANTHER" id="PTHR47163:SF2">
    <property type="entry name" value="SI:DKEY-17M8.2"/>
    <property type="match status" value="1"/>
</dbReference>